<evidence type="ECO:0000313" key="3">
    <source>
        <dbReference type="EMBL" id="KAB8297128.1"/>
    </source>
</evidence>
<gene>
    <name evidence="3" type="ORF">EYC80_002512</name>
</gene>
<dbReference type="EMBL" id="VIGI01000008">
    <property type="protein sequence ID" value="KAB8297128.1"/>
    <property type="molecule type" value="Genomic_DNA"/>
</dbReference>
<dbReference type="Proteomes" id="UP000326757">
    <property type="component" value="Unassembled WGS sequence"/>
</dbReference>
<protein>
    <submittedName>
        <fullName evidence="3">Uncharacterized protein</fullName>
    </submittedName>
</protein>
<feature type="region of interest" description="Disordered" evidence="2">
    <location>
        <begin position="266"/>
        <end position="303"/>
    </location>
</feature>
<keyword evidence="4" id="KW-1185">Reference proteome</keyword>
<proteinExistence type="predicted"/>
<feature type="coiled-coil region" evidence="1">
    <location>
        <begin position="326"/>
        <end position="360"/>
    </location>
</feature>
<feature type="region of interest" description="Disordered" evidence="2">
    <location>
        <begin position="218"/>
        <end position="249"/>
    </location>
</feature>
<keyword evidence="1" id="KW-0175">Coiled coil</keyword>
<sequence>MTSRVSSTLKKKARTRGFSVHEDIRRPLALLSHNINLTKSSNEGSSSHITEESKMAISVLINKHEQTKSQLEDRNASEEKIKREIQELRTQVQELQRNIQDDQTALERLNSQLDMGIHEFTTIPDTEETLLESLIKEEAEIDRELFNLRDDKVIARGELWFEMKGKVDESIDHPDQSSRDRNLLMRKEMFLGDKRSIARDMKASLLLKKRNIQEQKSEISEDNLVEGHERLREDSPISQDSDQDSIVRECPLQNRRCSRITEEEIEQDSVVADSQLEEEDDHVYDSSFESDGDHQNSSWLTDSREQSFSSRSFRFSGDDHWAEESHLEVLEELQSLNIQLRAAEEKFQKSDEKLDRYRTSTRSTIEKLASEATAAEGTITKYKSMVDEAGNVRKQLVYDAAKLQEENTHLLIMAEEIALPILARTAERMKQATRNSVQIPLNNSSLPPNKGILQAGKIAATGGHINSHFSSIVLAEKEVVSSDLLISGGMFMTLYGVSVGEYRRLYGFSEYLDRLFNMHAALVEHGCFTNMTVSQARDSLFQNQFAQCLLGFEAIDTPSPKEKGRIFDDAVRSKQVPVFNELVELAMDIQSLQEATI</sequence>
<evidence type="ECO:0000313" key="4">
    <source>
        <dbReference type="Proteomes" id="UP000326757"/>
    </source>
</evidence>
<dbReference type="OrthoDB" id="3536079at2759"/>
<name>A0A5N6K426_MONLA</name>
<feature type="compositionally biased region" description="Basic and acidic residues" evidence="2">
    <location>
        <begin position="218"/>
        <end position="235"/>
    </location>
</feature>
<accession>A0A5N6K426</accession>
<comment type="caution">
    <text evidence="3">The sequence shown here is derived from an EMBL/GenBank/DDBJ whole genome shotgun (WGS) entry which is preliminary data.</text>
</comment>
<reference evidence="3 4" key="1">
    <citation type="submission" date="2019-06" db="EMBL/GenBank/DDBJ databases">
        <title>Genome Sequence of the Brown Rot Fungal Pathogen Monilinia laxa.</title>
        <authorList>
            <person name="De Miccolis Angelini R.M."/>
            <person name="Landi L."/>
            <person name="Abate D."/>
            <person name="Pollastro S."/>
            <person name="Romanazzi G."/>
            <person name="Faretra F."/>
        </authorList>
    </citation>
    <scope>NUCLEOTIDE SEQUENCE [LARGE SCALE GENOMIC DNA]</scope>
    <source>
        <strain evidence="3 4">Mlax316</strain>
    </source>
</reference>
<evidence type="ECO:0000256" key="1">
    <source>
        <dbReference type="SAM" id="Coils"/>
    </source>
</evidence>
<dbReference type="AlphaFoldDB" id="A0A5N6K426"/>
<feature type="coiled-coil region" evidence="1">
    <location>
        <begin position="61"/>
        <end position="151"/>
    </location>
</feature>
<evidence type="ECO:0000256" key="2">
    <source>
        <dbReference type="SAM" id="MobiDB-lite"/>
    </source>
</evidence>
<organism evidence="3 4">
    <name type="scientific">Monilinia laxa</name>
    <name type="common">Brown rot fungus</name>
    <name type="synonym">Sclerotinia laxa</name>
    <dbReference type="NCBI Taxonomy" id="61186"/>
    <lineage>
        <taxon>Eukaryota</taxon>
        <taxon>Fungi</taxon>
        <taxon>Dikarya</taxon>
        <taxon>Ascomycota</taxon>
        <taxon>Pezizomycotina</taxon>
        <taxon>Leotiomycetes</taxon>
        <taxon>Helotiales</taxon>
        <taxon>Sclerotiniaceae</taxon>
        <taxon>Monilinia</taxon>
    </lineage>
</organism>